<gene>
    <name evidence="7 11" type="primary">pgi</name>
    <name evidence="10" type="ORF">EDC36_10671</name>
    <name evidence="11" type="ORF">Tigna_01025</name>
</gene>
<keyword evidence="4 7" id="KW-0324">Glycolysis</keyword>
<evidence type="ECO:0000313" key="11">
    <source>
        <dbReference type="EMBL" id="TSE22589.1"/>
    </source>
</evidence>
<evidence type="ECO:0000313" key="10">
    <source>
        <dbReference type="EMBL" id="TCS98082.1"/>
    </source>
</evidence>
<evidence type="ECO:0000256" key="4">
    <source>
        <dbReference type="ARBA" id="ARBA00023152"/>
    </source>
</evidence>
<dbReference type="Gene3D" id="1.10.1390.10">
    <property type="match status" value="1"/>
</dbReference>
<comment type="function">
    <text evidence="7">Catalyzes the reversible isomerization of glucose-6-phosphate to fructose-6-phosphate.</text>
</comment>
<keyword evidence="13" id="KW-1185">Reference proteome</keyword>
<protein>
    <recommendedName>
        <fullName evidence="7">Glucose-6-phosphate isomerase</fullName>
        <shortName evidence="7">GPI</shortName>
        <ecNumber evidence="7">5.3.1.9</ecNumber>
    </recommendedName>
    <alternativeName>
        <fullName evidence="7">Phosphoglucose isomerase</fullName>
        <shortName evidence="7">PGI</shortName>
    </alternativeName>
    <alternativeName>
        <fullName evidence="7">Phosphohexose isomerase</fullName>
        <shortName evidence="7">PHI</shortName>
    </alternativeName>
</protein>
<feature type="active site" evidence="7">
    <location>
        <position position="536"/>
    </location>
</feature>
<dbReference type="InterPro" id="IPR001672">
    <property type="entry name" value="G6P_Isomerase"/>
</dbReference>
<dbReference type="EMBL" id="SMAH01000006">
    <property type="protein sequence ID" value="TCS98082.1"/>
    <property type="molecule type" value="Genomic_DNA"/>
</dbReference>
<dbReference type="InterPro" id="IPR046348">
    <property type="entry name" value="SIS_dom_sf"/>
</dbReference>
<dbReference type="InterPro" id="IPR035476">
    <property type="entry name" value="SIS_PGI_1"/>
</dbReference>
<comment type="catalytic activity">
    <reaction evidence="6 7 8">
        <text>alpha-D-glucose 6-phosphate = beta-D-fructose 6-phosphate</text>
        <dbReference type="Rhea" id="RHEA:11816"/>
        <dbReference type="ChEBI" id="CHEBI:57634"/>
        <dbReference type="ChEBI" id="CHEBI:58225"/>
        <dbReference type="EC" id="5.3.1.9"/>
    </reaction>
</comment>
<organism evidence="10 12">
    <name type="scientific">Tepidimonas ignava</name>
    <dbReference type="NCBI Taxonomy" id="114249"/>
    <lineage>
        <taxon>Bacteria</taxon>
        <taxon>Pseudomonadati</taxon>
        <taxon>Pseudomonadota</taxon>
        <taxon>Betaproteobacteria</taxon>
        <taxon>Burkholderiales</taxon>
        <taxon>Tepidimonas</taxon>
    </lineage>
</organism>
<reference evidence="10 12" key="1">
    <citation type="submission" date="2019-03" db="EMBL/GenBank/DDBJ databases">
        <title>Genomic Encyclopedia of Type Strains, Phase IV (KMG-IV): sequencing the most valuable type-strain genomes for metagenomic binning, comparative biology and taxonomic classification.</title>
        <authorList>
            <person name="Goeker M."/>
        </authorList>
    </citation>
    <scope>NUCLEOTIDE SEQUENCE [LARGE SCALE GENOMIC DNA]</scope>
    <source>
        <strain evidence="10 12">DSM 12034</strain>
    </source>
</reference>
<evidence type="ECO:0000256" key="1">
    <source>
        <dbReference type="ARBA" id="ARBA00004926"/>
    </source>
</evidence>
<dbReference type="GO" id="GO:0006096">
    <property type="term" value="P:glycolytic process"/>
    <property type="evidence" value="ECO:0007669"/>
    <property type="project" value="UniProtKB-UniRule"/>
</dbReference>
<comment type="subcellular location">
    <subcellularLocation>
        <location evidence="7">Cytoplasm</location>
    </subcellularLocation>
</comment>
<evidence type="ECO:0000313" key="13">
    <source>
        <dbReference type="Proteomes" id="UP000315577"/>
    </source>
</evidence>
<evidence type="ECO:0000256" key="6">
    <source>
        <dbReference type="ARBA" id="ARBA00029321"/>
    </source>
</evidence>
<dbReference type="InterPro" id="IPR035482">
    <property type="entry name" value="SIS_PGI_2"/>
</dbReference>
<dbReference type="InterPro" id="IPR023096">
    <property type="entry name" value="G6P_Isomerase_C"/>
</dbReference>
<dbReference type="PROSITE" id="PS00765">
    <property type="entry name" value="P_GLUCOSE_ISOMERASE_1"/>
    <property type="match status" value="1"/>
</dbReference>
<keyword evidence="5 7" id="KW-0413">Isomerase</keyword>
<reference evidence="11 13" key="2">
    <citation type="submission" date="2019-07" db="EMBL/GenBank/DDBJ databases">
        <title>Tepidimonas ignava SPS-1037 draft genome.</title>
        <authorList>
            <person name="Da Costa M.S."/>
            <person name="Froufe H.J.C."/>
            <person name="Egas C."/>
            <person name="Albuquerque L."/>
        </authorList>
    </citation>
    <scope>NUCLEOTIDE SEQUENCE [LARGE SCALE GENOMIC DNA]</scope>
    <source>
        <strain evidence="11 13">SPS-1037</strain>
    </source>
</reference>
<evidence type="ECO:0000256" key="3">
    <source>
        <dbReference type="ARBA" id="ARBA00022432"/>
    </source>
</evidence>
<dbReference type="OrthoDB" id="140919at2"/>
<dbReference type="PANTHER" id="PTHR11469">
    <property type="entry name" value="GLUCOSE-6-PHOSPHATE ISOMERASE"/>
    <property type="match status" value="1"/>
</dbReference>
<dbReference type="GO" id="GO:0006094">
    <property type="term" value="P:gluconeogenesis"/>
    <property type="evidence" value="ECO:0007669"/>
    <property type="project" value="UniProtKB-UniRule"/>
</dbReference>
<proteinExistence type="inferred from homology"/>
<evidence type="ECO:0000313" key="12">
    <source>
        <dbReference type="Proteomes" id="UP000295536"/>
    </source>
</evidence>
<evidence type="ECO:0000256" key="5">
    <source>
        <dbReference type="ARBA" id="ARBA00023235"/>
    </source>
</evidence>
<dbReference type="PROSITE" id="PS51463">
    <property type="entry name" value="P_GLUCOSE_ISOMERASE_3"/>
    <property type="match status" value="1"/>
</dbReference>
<feature type="active site" evidence="7">
    <location>
        <position position="405"/>
    </location>
</feature>
<keyword evidence="3 7" id="KW-0312">Gluconeogenesis</keyword>
<dbReference type="Proteomes" id="UP000315577">
    <property type="component" value="Unassembled WGS sequence"/>
</dbReference>
<dbReference type="AlphaFoldDB" id="A0A4R3LDY1"/>
<dbReference type="GO" id="GO:0051156">
    <property type="term" value="P:glucose 6-phosphate metabolic process"/>
    <property type="evidence" value="ECO:0007669"/>
    <property type="project" value="TreeGrafter"/>
</dbReference>
<dbReference type="Proteomes" id="UP000295536">
    <property type="component" value="Unassembled WGS sequence"/>
</dbReference>
<comment type="caution">
    <text evidence="10">The sequence shown here is derived from an EMBL/GenBank/DDBJ whole genome shotgun (WGS) entry which is preliminary data.</text>
</comment>
<dbReference type="UniPathway" id="UPA00109">
    <property type="reaction ID" value="UER00181"/>
</dbReference>
<dbReference type="HAMAP" id="MF_00473">
    <property type="entry name" value="G6P_isomerase"/>
    <property type="match status" value="1"/>
</dbReference>
<evidence type="ECO:0000256" key="2">
    <source>
        <dbReference type="ARBA" id="ARBA00006604"/>
    </source>
</evidence>
<sequence>MTTTGSLTITPAAPPAAAATAPFTPPPQRLAWRRLAALARQPQPHLRTLLDAHDPTRAQALRFEAAGVTLDATRQALTLPVWRALLDMATEVGLRDHAHAMWRGAPINATEGRAVLHVALRGSQIDAPPWGTAIRDAVRHELQRFLGIAERVRTGAWQGHDGQPITDVVNLGIGGSDLGPRMAVHALGPTSAGPVRVHFVSNPDAWALWEVLRPLQPRRTLFIIQSKTFTTHETLLLAASARRWLADGGVGERDQGPHWVAVTAHPQRAQAWGVAAHQVLRIWDWVGGRYSLWSAIGLPLAISIGRAAFEQLLAGAHAMDDHFLHAPLEHNLPLALALLGVWNRNFLGCPTHLLALYDARLAEFARFIQQMDMESNGKSVHVDGQPVTVETGPIVWGGLGNDAQHAYFQLLHQGTHRVPVDFIGVRETDAPLPTAPLHQKLLHTNLLAQAEALARGRDAEAAAAALRAEGLSDDEVQRLTPHRTYRGNVPSNILWLPRLDPFHLGALVAAYEHKVFCQAALWGINAYDQWGVELGKTMARTLASSTP</sequence>
<dbReference type="PANTHER" id="PTHR11469:SF1">
    <property type="entry name" value="GLUCOSE-6-PHOSPHATE ISOMERASE"/>
    <property type="match status" value="1"/>
</dbReference>
<dbReference type="InterPro" id="IPR018189">
    <property type="entry name" value="Phosphoglucose_isomerase_CS"/>
</dbReference>
<dbReference type="CDD" id="cd05016">
    <property type="entry name" value="SIS_PGI_2"/>
    <property type="match status" value="1"/>
</dbReference>
<evidence type="ECO:0000256" key="7">
    <source>
        <dbReference type="HAMAP-Rule" id="MF_00473"/>
    </source>
</evidence>
<accession>A0A4R3LDY1</accession>
<dbReference type="EMBL" id="VJNC01000005">
    <property type="protein sequence ID" value="TSE22589.1"/>
    <property type="molecule type" value="Genomic_DNA"/>
</dbReference>
<dbReference type="Pfam" id="PF00342">
    <property type="entry name" value="PGI"/>
    <property type="match status" value="1"/>
</dbReference>
<dbReference type="UniPathway" id="UPA00138"/>
<dbReference type="CDD" id="cd05015">
    <property type="entry name" value="SIS_PGI_1"/>
    <property type="match status" value="1"/>
</dbReference>
<dbReference type="PROSITE" id="PS00174">
    <property type="entry name" value="P_GLUCOSE_ISOMERASE_2"/>
    <property type="match status" value="1"/>
</dbReference>
<feature type="region of interest" description="Disordered" evidence="9">
    <location>
        <begin position="1"/>
        <end position="25"/>
    </location>
</feature>
<keyword evidence="7" id="KW-0963">Cytoplasm</keyword>
<dbReference type="GO" id="GO:0097367">
    <property type="term" value="F:carbohydrate derivative binding"/>
    <property type="evidence" value="ECO:0007669"/>
    <property type="project" value="InterPro"/>
</dbReference>
<dbReference type="NCBIfam" id="NF001211">
    <property type="entry name" value="PRK00179.1"/>
    <property type="match status" value="1"/>
</dbReference>
<comment type="pathway">
    <text evidence="7">Carbohydrate biosynthesis; gluconeogenesis.</text>
</comment>
<dbReference type="EC" id="5.3.1.9" evidence="7"/>
<comment type="similarity">
    <text evidence="2 7 8">Belongs to the GPI family.</text>
</comment>
<dbReference type="PRINTS" id="PR00662">
    <property type="entry name" value="G6PISOMERASE"/>
</dbReference>
<dbReference type="GO" id="GO:0048029">
    <property type="term" value="F:monosaccharide binding"/>
    <property type="evidence" value="ECO:0007669"/>
    <property type="project" value="TreeGrafter"/>
</dbReference>
<name>A0A4R3LDY1_9BURK</name>
<dbReference type="Gene3D" id="3.40.50.10490">
    <property type="entry name" value="Glucose-6-phosphate isomerase like protein, domain 1"/>
    <property type="match status" value="2"/>
</dbReference>
<dbReference type="GO" id="GO:0004347">
    <property type="term" value="F:glucose-6-phosphate isomerase activity"/>
    <property type="evidence" value="ECO:0007669"/>
    <property type="project" value="UniProtKB-UniRule"/>
</dbReference>
<evidence type="ECO:0000256" key="8">
    <source>
        <dbReference type="RuleBase" id="RU000612"/>
    </source>
</evidence>
<evidence type="ECO:0000256" key="9">
    <source>
        <dbReference type="SAM" id="MobiDB-lite"/>
    </source>
</evidence>
<dbReference type="SUPFAM" id="SSF53697">
    <property type="entry name" value="SIS domain"/>
    <property type="match status" value="1"/>
</dbReference>
<dbReference type="GO" id="GO:0005829">
    <property type="term" value="C:cytosol"/>
    <property type="evidence" value="ECO:0007669"/>
    <property type="project" value="TreeGrafter"/>
</dbReference>
<dbReference type="RefSeq" id="WP_132962368.1">
    <property type="nucleotide sequence ID" value="NZ_SMAH01000006.1"/>
</dbReference>
<comment type="pathway">
    <text evidence="1 7 8">Carbohydrate degradation; glycolysis; D-glyceraldehyde 3-phosphate and glycerone phosphate from D-glucose: step 2/4.</text>
</comment>
<feature type="active site" description="Proton donor" evidence="7">
    <location>
        <position position="374"/>
    </location>
</feature>